<feature type="domain" description="B12-binding" evidence="6">
    <location>
        <begin position="178"/>
        <end position="308"/>
    </location>
</feature>
<dbReference type="InterPro" id="IPR047057">
    <property type="entry name" value="MerR_fam"/>
</dbReference>
<evidence type="ECO:0000256" key="3">
    <source>
        <dbReference type="ARBA" id="ARBA00023163"/>
    </source>
</evidence>
<evidence type="ECO:0000313" key="8">
    <source>
        <dbReference type="Proteomes" id="UP000315628"/>
    </source>
</evidence>
<dbReference type="PANTHER" id="PTHR30204">
    <property type="entry name" value="REDOX-CYCLING DRUG-SENSING TRANSCRIPTIONAL ACTIVATOR SOXR"/>
    <property type="match status" value="1"/>
</dbReference>
<organism evidence="7 8">
    <name type="scientific">Marihabitans asiaticum</name>
    <dbReference type="NCBI Taxonomy" id="415218"/>
    <lineage>
        <taxon>Bacteria</taxon>
        <taxon>Bacillati</taxon>
        <taxon>Actinomycetota</taxon>
        <taxon>Actinomycetes</taxon>
        <taxon>Micrococcales</taxon>
        <taxon>Intrasporangiaceae</taxon>
        <taxon>Marihabitans</taxon>
    </lineage>
</organism>
<dbReference type="AlphaFoldDB" id="A0A560WGU4"/>
<dbReference type="InterPro" id="IPR036724">
    <property type="entry name" value="Cobalamin-bd_sf"/>
</dbReference>
<comment type="caution">
    <text evidence="7">The sequence shown here is derived from an EMBL/GenBank/DDBJ whole genome shotgun (WGS) entry which is preliminary data.</text>
</comment>
<dbReference type="InterPro" id="IPR000551">
    <property type="entry name" value="MerR-type_HTH_dom"/>
</dbReference>
<evidence type="ECO:0000313" key="7">
    <source>
        <dbReference type="EMBL" id="TWD16892.1"/>
    </source>
</evidence>
<dbReference type="EMBL" id="VIUW01000001">
    <property type="protein sequence ID" value="TWD16892.1"/>
    <property type="molecule type" value="Genomic_DNA"/>
</dbReference>
<feature type="compositionally biased region" description="Low complexity" evidence="4">
    <location>
        <begin position="328"/>
        <end position="344"/>
    </location>
</feature>
<dbReference type="OrthoDB" id="9800334at2"/>
<dbReference type="Gene3D" id="1.10.1660.10">
    <property type="match status" value="1"/>
</dbReference>
<dbReference type="SUPFAM" id="SSF46955">
    <property type="entry name" value="Putative DNA-binding domain"/>
    <property type="match status" value="1"/>
</dbReference>
<protein>
    <submittedName>
        <fullName evidence="7">MerR family transcriptional regulator</fullName>
    </submittedName>
</protein>
<keyword evidence="2" id="KW-0238">DNA-binding</keyword>
<dbReference type="PROSITE" id="PS50937">
    <property type="entry name" value="HTH_MERR_2"/>
    <property type="match status" value="1"/>
</dbReference>
<keyword evidence="3" id="KW-0804">Transcription</keyword>
<dbReference type="SMART" id="SM00422">
    <property type="entry name" value="HTH_MERR"/>
    <property type="match status" value="1"/>
</dbReference>
<dbReference type="InterPro" id="IPR006158">
    <property type="entry name" value="Cobalamin-bd"/>
</dbReference>
<dbReference type="GO" id="GO:0031419">
    <property type="term" value="F:cobalamin binding"/>
    <property type="evidence" value="ECO:0007669"/>
    <property type="project" value="InterPro"/>
</dbReference>
<evidence type="ECO:0000259" key="6">
    <source>
        <dbReference type="PROSITE" id="PS51332"/>
    </source>
</evidence>
<dbReference type="PROSITE" id="PS51332">
    <property type="entry name" value="B12_BINDING"/>
    <property type="match status" value="1"/>
</dbReference>
<dbReference type="PROSITE" id="PS00552">
    <property type="entry name" value="HTH_MERR_1"/>
    <property type="match status" value="1"/>
</dbReference>
<dbReference type="Pfam" id="PF13411">
    <property type="entry name" value="MerR_1"/>
    <property type="match status" value="1"/>
</dbReference>
<feature type="region of interest" description="Disordered" evidence="4">
    <location>
        <begin position="301"/>
        <end position="363"/>
    </location>
</feature>
<dbReference type="InterPro" id="IPR003759">
    <property type="entry name" value="Cbl-bd_cap"/>
</dbReference>
<gene>
    <name evidence="7" type="ORF">FB557_0438</name>
</gene>
<evidence type="ECO:0000256" key="2">
    <source>
        <dbReference type="ARBA" id="ARBA00023125"/>
    </source>
</evidence>
<dbReference type="SUPFAM" id="SSF52242">
    <property type="entry name" value="Cobalamin (vitamin B12)-binding domain"/>
    <property type="match status" value="1"/>
</dbReference>
<keyword evidence="1" id="KW-0805">Transcription regulation</keyword>
<dbReference type="InterPro" id="IPR009061">
    <property type="entry name" value="DNA-bd_dom_put_sf"/>
</dbReference>
<dbReference type="GO" id="GO:0003677">
    <property type="term" value="F:DNA binding"/>
    <property type="evidence" value="ECO:0007669"/>
    <property type="project" value="UniProtKB-KW"/>
</dbReference>
<dbReference type="Gene3D" id="1.10.1240.10">
    <property type="entry name" value="Methionine synthase domain"/>
    <property type="match status" value="1"/>
</dbReference>
<dbReference type="InterPro" id="IPR036594">
    <property type="entry name" value="Meth_synthase_dom"/>
</dbReference>
<evidence type="ECO:0000256" key="4">
    <source>
        <dbReference type="SAM" id="MobiDB-lite"/>
    </source>
</evidence>
<feature type="domain" description="HTH merR-type" evidence="5">
    <location>
        <begin position="4"/>
        <end position="73"/>
    </location>
</feature>
<dbReference type="Proteomes" id="UP000315628">
    <property type="component" value="Unassembled WGS sequence"/>
</dbReference>
<reference evidence="7 8" key="1">
    <citation type="submission" date="2019-06" db="EMBL/GenBank/DDBJ databases">
        <title>Sequencing the genomes of 1000 actinobacteria strains.</title>
        <authorList>
            <person name="Klenk H.-P."/>
        </authorList>
    </citation>
    <scope>NUCLEOTIDE SEQUENCE [LARGE SCALE GENOMIC DNA]</scope>
    <source>
        <strain evidence="7 8">DSM 18935</strain>
    </source>
</reference>
<proteinExistence type="predicted"/>
<accession>A0A560WGU4</accession>
<name>A0A560WGU4_9MICO</name>
<dbReference type="GO" id="GO:0046872">
    <property type="term" value="F:metal ion binding"/>
    <property type="evidence" value="ECO:0007669"/>
    <property type="project" value="InterPro"/>
</dbReference>
<keyword evidence="8" id="KW-1185">Reference proteome</keyword>
<dbReference type="Gene3D" id="3.40.50.280">
    <property type="entry name" value="Cobalamin-binding domain"/>
    <property type="match status" value="1"/>
</dbReference>
<evidence type="ECO:0000259" key="5">
    <source>
        <dbReference type="PROSITE" id="PS50937"/>
    </source>
</evidence>
<evidence type="ECO:0000256" key="1">
    <source>
        <dbReference type="ARBA" id="ARBA00023015"/>
    </source>
</evidence>
<dbReference type="Pfam" id="PF02607">
    <property type="entry name" value="B12-binding_2"/>
    <property type="match status" value="1"/>
</dbReference>
<sequence>METRMRIGEMAQRLGISTDVLRAWERRYDLFEPERSTGGYRLYSAEDERIARDLIALRSRGTPIGTAVEQLRARAAAGAHEADGASEEGSAGEAQPLIDDLDQAVRALDQVGATAAVRRATVELGVEGAISAVLLPYLHLLGEQWADGTVSVAHEHFASHTVRRHVGSMAVDLPSVGRRVAVVGCPSNERHDIGSLMVAVVLSRRGWSVRFLGGDTPLTVFDSVASTLRADAVVLSGIRGSVFEAQLPLLRRIADVSILAIGGAGASAEVAAQLGALHLQGDPVAAVSQLDAAIPLRLTHLTPPRRGRSPDLARVTPGRLPPSPTPRSAPARWASAWSARDSSSGGVGGRATGSPAAGGRPAR</sequence>
<dbReference type="GO" id="GO:0003700">
    <property type="term" value="F:DNA-binding transcription factor activity"/>
    <property type="evidence" value="ECO:0007669"/>
    <property type="project" value="InterPro"/>
</dbReference>
<dbReference type="PANTHER" id="PTHR30204:SF67">
    <property type="entry name" value="HTH-TYPE TRANSCRIPTIONAL REGULATOR MLRA-RELATED"/>
    <property type="match status" value="1"/>
</dbReference>